<comment type="function">
    <text evidence="19">Catalyzes the irreversible NADPH-dependent deamination of GMP to IMP. It functions in the conversion of nucleobase, nucleoside and nucleotide derivatives of G to A nucleotides, and in maintaining the intracellular balance of A and G nucleotides. Plays a role in modulating cellular differentiation.</text>
</comment>
<evidence type="ECO:0000313" key="26">
    <source>
        <dbReference type="Proteomes" id="UP000727407"/>
    </source>
</evidence>
<dbReference type="EC" id="1.7.1.7" evidence="4 20"/>
<dbReference type="CDD" id="cd13733">
    <property type="entry name" value="SPRY_PRY_C-I_1"/>
    <property type="match status" value="1"/>
</dbReference>
<dbReference type="Proteomes" id="UP000727407">
    <property type="component" value="Unassembled WGS sequence"/>
</dbReference>
<evidence type="ECO:0000256" key="15">
    <source>
        <dbReference type="ARBA" id="ARBA00023157"/>
    </source>
</evidence>
<evidence type="ECO:0000256" key="4">
    <source>
        <dbReference type="ARBA" id="ARBA00012678"/>
    </source>
</evidence>
<evidence type="ECO:0000256" key="2">
    <source>
        <dbReference type="ARBA" id="ARBA00005502"/>
    </source>
</evidence>
<dbReference type="PANTHER" id="PTHR43170:SF4">
    <property type="entry name" value="GMP REDUCTASE 2"/>
    <property type="match status" value="1"/>
</dbReference>
<dbReference type="SUPFAM" id="SSF48726">
    <property type="entry name" value="Immunoglobulin"/>
    <property type="match status" value="4"/>
</dbReference>
<evidence type="ECO:0000259" key="24">
    <source>
        <dbReference type="PROSITE" id="PS50835"/>
    </source>
</evidence>
<evidence type="ECO:0000256" key="3">
    <source>
        <dbReference type="ARBA" id="ARBA00007591"/>
    </source>
</evidence>
<dbReference type="InterPro" id="IPR001093">
    <property type="entry name" value="IMP_DH_GMPRt"/>
</dbReference>
<name>A0A8J4U9B4_CLAMG</name>
<dbReference type="GO" id="GO:0009117">
    <property type="term" value="P:nucleotide metabolic process"/>
    <property type="evidence" value="ECO:0007669"/>
    <property type="project" value="InterPro"/>
</dbReference>
<comment type="caution">
    <text evidence="25">The sequence shown here is derived from an EMBL/GenBank/DDBJ whole genome shotgun (WGS) entry which is preliminary data.</text>
</comment>
<dbReference type="Pfam" id="PF07686">
    <property type="entry name" value="V-set"/>
    <property type="match status" value="1"/>
</dbReference>
<keyword evidence="7 22" id="KW-0812">Transmembrane</keyword>
<dbReference type="InterPro" id="IPR013783">
    <property type="entry name" value="Ig-like_fold"/>
</dbReference>
<keyword evidence="10 20" id="KW-0521">NADP</keyword>
<evidence type="ECO:0000256" key="5">
    <source>
        <dbReference type="ARBA" id="ARBA00015800"/>
    </source>
</evidence>
<feature type="domain" description="B30.2/SPRY" evidence="23">
    <location>
        <begin position="598"/>
        <end position="790"/>
    </location>
</feature>
<evidence type="ECO:0000256" key="22">
    <source>
        <dbReference type="SAM" id="Phobius"/>
    </source>
</evidence>
<feature type="domain" description="Ig-like" evidence="24">
    <location>
        <begin position="763"/>
        <end position="857"/>
    </location>
</feature>
<feature type="non-terminal residue" evidence="25">
    <location>
        <position position="1041"/>
    </location>
</feature>
<evidence type="ECO:0000256" key="17">
    <source>
        <dbReference type="ARBA" id="ARBA00023319"/>
    </source>
</evidence>
<sequence>MPRIENDIKLDFKDVLLRPKRSTLKSRSEVDLMRSFTFRNSKASYRGIPIIAANMDTVGTFEMAVALHSFSLFTAIHKHYSIDDWKEFAAKHPECLESVAVSTGTGETDFERLTEILVAVPQIHYVCVDVANGYSEHFVHFVKDVREKFPSHTIMAGNVVTGEMVEELILAGADIIKVGIGPGSVCTTRKKTGVGYPQLSAVIECADAAHGLGGHIISDGGCTCPGDVSKAFGAGADFVMLGGMLAGHSESGGETIEKNGKKYKLFYGMSSDTAMKKHAGGVAEYRASEGKTVEVPYKGPVEVTVKDVLGGVRSTCTYVGAAKLKELSRRTTFIRVTQQLNNVFGTKSLKVFGPEAPLDAVAGEDLVLPCFIKPNTNAMNMTVEWFRLDLSVNSEVHLYRDHEDRNEKQAPFYRGRTSLFKEELQNGNASLKLAAVRVSDEGEYKCLIEDKSLIDDIIIRVNVEAQGSNPVIRMESYDNSGGVNLVCESRGWNPEPEVLWLNKEGAPLPAEDTRIHRETEGFSVKRRITVYDYSDSNRFFCRLLQKHHIMKTEFIIDSKVFEAWKWDVGISVSACIITVIVIVTAAICYKQDILKQKHNIELQKQYTGFIKKLLTVDVTLDPDTAHPDLSVSADGKQMTLGETQPDLTDTPERFTLDPCVVGKQSFSSGRFYYEVMVRENSDWILGVMRETINRKEKIKWSPHDGLWSMGLWAKKYRANADPDVPLTLKENLEMVGVFVDYEEGLVAFYDVESRSHIYSFTAGEDLVLPCFIKPNTSALDMTVEWVRLDEMGSLVHLYEDHEDKNINQAQFYRGRTSLFKEKLQEGNTSLKLSAVQVSDEGKYKCLIEGKSWYDDITIQVIVEVLGSQPVITMENYDASRGVNLLCESRGWNPAPVVLWLNNKGDPLPAEVTQIHRETEGFSVKRRITVYNYSDSNKFYCRLQQKHHMIETEIIITSKVFGVWKWIVGISLSACFIAVGAIVTAVICYKKASDLQKEKQNTDSELQKEKQQAALALQKEREYAELQRQRVEDEFIKKKKFA</sequence>
<dbReference type="PROSITE" id="PS50188">
    <property type="entry name" value="B302_SPRY"/>
    <property type="match status" value="1"/>
</dbReference>
<evidence type="ECO:0000256" key="19">
    <source>
        <dbReference type="ARBA" id="ARBA00058902"/>
    </source>
</evidence>
<comment type="catalytic activity">
    <reaction evidence="18 20">
        <text>IMP + NH4(+) + NADP(+) = GMP + NADPH + 2 H(+)</text>
        <dbReference type="Rhea" id="RHEA:17185"/>
        <dbReference type="ChEBI" id="CHEBI:15378"/>
        <dbReference type="ChEBI" id="CHEBI:28938"/>
        <dbReference type="ChEBI" id="CHEBI:57783"/>
        <dbReference type="ChEBI" id="CHEBI:58053"/>
        <dbReference type="ChEBI" id="CHEBI:58115"/>
        <dbReference type="ChEBI" id="CHEBI:58349"/>
        <dbReference type="EC" id="1.7.1.7"/>
    </reaction>
</comment>
<keyword evidence="26" id="KW-1185">Reference proteome</keyword>
<dbReference type="Pfam" id="PF00478">
    <property type="entry name" value="IMPDH"/>
    <property type="match status" value="1"/>
</dbReference>
<dbReference type="CDD" id="cd00381">
    <property type="entry name" value="IMPDH"/>
    <property type="match status" value="1"/>
</dbReference>
<feature type="domain" description="Ig-like" evidence="24">
    <location>
        <begin position="470"/>
        <end position="557"/>
    </location>
</feature>
<protein>
    <recommendedName>
        <fullName evidence="5 20">GMP reductase</fullName>
        <ecNumber evidence="4 20">1.7.1.7</ecNumber>
    </recommendedName>
</protein>
<evidence type="ECO:0000256" key="9">
    <source>
        <dbReference type="ARBA" id="ARBA00022729"/>
    </source>
</evidence>
<dbReference type="FunFam" id="3.20.20.70:FF:000012">
    <property type="entry name" value="GMP reductase"/>
    <property type="match status" value="1"/>
</dbReference>
<dbReference type="InterPro" id="IPR003598">
    <property type="entry name" value="Ig_sub2"/>
</dbReference>
<dbReference type="InterPro" id="IPR003599">
    <property type="entry name" value="Ig_sub"/>
</dbReference>
<evidence type="ECO:0000256" key="16">
    <source>
        <dbReference type="ARBA" id="ARBA00023180"/>
    </source>
</evidence>
<keyword evidence="8 20" id="KW-0479">Metal-binding</keyword>
<dbReference type="InterPro" id="IPR013106">
    <property type="entry name" value="Ig_V-set"/>
</dbReference>
<evidence type="ECO:0000256" key="20">
    <source>
        <dbReference type="RuleBase" id="RU003929"/>
    </source>
</evidence>
<dbReference type="PRINTS" id="PR01407">
    <property type="entry name" value="BUTYPHLNCDUF"/>
</dbReference>
<evidence type="ECO:0000313" key="25">
    <source>
        <dbReference type="EMBL" id="KAF5891157.1"/>
    </source>
</evidence>
<dbReference type="SMART" id="SM00449">
    <property type="entry name" value="SPRY"/>
    <property type="match status" value="1"/>
</dbReference>
<evidence type="ECO:0000256" key="18">
    <source>
        <dbReference type="ARBA" id="ARBA00048616"/>
    </source>
</evidence>
<dbReference type="SMART" id="SM00409">
    <property type="entry name" value="IG"/>
    <property type="match status" value="2"/>
</dbReference>
<keyword evidence="16" id="KW-0325">Glycoprotein</keyword>
<evidence type="ECO:0000256" key="1">
    <source>
        <dbReference type="ARBA" id="ARBA00004479"/>
    </source>
</evidence>
<evidence type="ECO:0000256" key="21">
    <source>
        <dbReference type="SAM" id="Coils"/>
    </source>
</evidence>
<dbReference type="Gene3D" id="3.20.20.70">
    <property type="entry name" value="Aldolase class I"/>
    <property type="match status" value="1"/>
</dbReference>
<keyword evidence="12 22" id="KW-1133">Transmembrane helix</keyword>
<dbReference type="PROSITE" id="PS00487">
    <property type="entry name" value="IMP_DH_GMP_RED"/>
    <property type="match status" value="1"/>
</dbReference>
<evidence type="ECO:0000256" key="12">
    <source>
        <dbReference type="ARBA" id="ARBA00022989"/>
    </source>
</evidence>
<dbReference type="InterPro" id="IPR013320">
    <property type="entry name" value="ConA-like_dom_sf"/>
</dbReference>
<dbReference type="FunFam" id="2.60.120.920:FF:000004">
    <property type="entry name" value="Butyrophilin subfamily 1 member A1"/>
    <property type="match status" value="1"/>
</dbReference>
<dbReference type="PANTHER" id="PTHR43170">
    <property type="entry name" value="GMP REDUCTASE"/>
    <property type="match status" value="1"/>
</dbReference>
<dbReference type="SUPFAM" id="SSF49899">
    <property type="entry name" value="Concanavalin A-like lectins/glucanases"/>
    <property type="match status" value="1"/>
</dbReference>
<dbReference type="InterPro" id="IPR003877">
    <property type="entry name" value="SPRY_dom"/>
</dbReference>
<dbReference type="GO" id="GO:0046872">
    <property type="term" value="F:metal ion binding"/>
    <property type="evidence" value="ECO:0007669"/>
    <property type="project" value="UniProtKB-KW"/>
</dbReference>
<dbReference type="AlphaFoldDB" id="A0A8J4U9B4"/>
<keyword evidence="9" id="KW-0732">Signal</keyword>
<keyword evidence="6" id="KW-0659">Purine metabolism</keyword>
<comment type="subcellular location">
    <subcellularLocation>
        <location evidence="1">Membrane</location>
        <topology evidence="1">Single-pass type I membrane protein</topology>
    </subcellularLocation>
</comment>
<dbReference type="GO" id="GO:0003920">
    <property type="term" value="F:GMP reductase activity"/>
    <property type="evidence" value="ECO:0007669"/>
    <property type="project" value="UniProtKB-EC"/>
</dbReference>
<dbReference type="InterPro" id="IPR036179">
    <property type="entry name" value="Ig-like_dom_sf"/>
</dbReference>
<dbReference type="InterPro" id="IPR001870">
    <property type="entry name" value="B30.2/SPRY"/>
</dbReference>
<dbReference type="InterPro" id="IPR003879">
    <property type="entry name" value="Butyrophylin_SPRY"/>
</dbReference>
<dbReference type="InterPro" id="IPR007110">
    <property type="entry name" value="Ig-like_dom"/>
</dbReference>
<accession>A0A8J4U9B4</accession>
<feature type="domain" description="Ig-like" evidence="24">
    <location>
        <begin position="869"/>
        <end position="956"/>
    </location>
</feature>
<dbReference type="InterPro" id="IPR053896">
    <property type="entry name" value="BTN3A2-like_Ig-C"/>
</dbReference>
<dbReference type="HAMAP" id="MF_00596">
    <property type="entry name" value="GMP_reduct_type1"/>
    <property type="match status" value="1"/>
</dbReference>
<dbReference type="Pfam" id="PF00622">
    <property type="entry name" value="SPRY"/>
    <property type="match status" value="1"/>
</dbReference>
<dbReference type="InterPro" id="IPR006574">
    <property type="entry name" value="PRY"/>
</dbReference>
<dbReference type="SMART" id="SM00589">
    <property type="entry name" value="PRY"/>
    <property type="match status" value="1"/>
</dbReference>
<dbReference type="SUPFAM" id="SSF51412">
    <property type="entry name" value="Inosine monophosphate dehydrogenase (IMPDH)"/>
    <property type="match status" value="1"/>
</dbReference>
<dbReference type="InterPro" id="IPR005993">
    <property type="entry name" value="GMPR"/>
</dbReference>
<evidence type="ECO:0000256" key="8">
    <source>
        <dbReference type="ARBA" id="ARBA00022723"/>
    </source>
</evidence>
<keyword evidence="11 20" id="KW-0630">Potassium</keyword>
<dbReference type="Gene3D" id="2.60.40.10">
    <property type="entry name" value="Immunoglobulins"/>
    <property type="match status" value="3"/>
</dbReference>
<dbReference type="GO" id="GO:1903037">
    <property type="term" value="P:regulation of leukocyte cell-cell adhesion"/>
    <property type="evidence" value="ECO:0007669"/>
    <property type="project" value="UniProtKB-ARBA"/>
</dbReference>
<dbReference type="InterPro" id="IPR050139">
    <property type="entry name" value="GMP_reductase"/>
</dbReference>
<evidence type="ECO:0000256" key="13">
    <source>
        <dbReference type="ARBA" id="ARBA00023002"/>
    </source>
</evidence>
<dbReference type="GO" id="GO:1902560">
    <property type="term" value="C:GMP reductase complex"/>
    <property type="evidence" value="ECO:0007669"/>
    <property type="project" value="InterPro"/>
</dbReference>
<dbReference type="Pfam" id="PF13765">
    <property type="entry name" value="PRY"/>
    <property type="match status" value="1"/>
</dbReference>
<dbReference type="OrthoDB" id="6270329at2759"/>
<dbReference type="NCBIfam" id="NF003470">
    <property type="entry name" value="PRK05096.1"/>
    <property type="match status" value="1"/>
</dbReference>
<evidence type="ECO:0000259" key="23">
    <source>
        <dbReference type="PROSITE" id="PS50188"/>
    </source>
</evidence>
<evidence type="ECO:0000256" key="11">
    <source>
        <dbReference type="ARBA" id="ARBA00022958"/>
    </source>
</evidence>
<dbReference type="GO" id="GO:0016020">
    <property type="term" value="C:membrane"/>
    <property type="evidence" value="ECO:0007669"/>
    <property type="project" value="UniProtKB-SubCell"/>
</dbReference>
<dbReference type="Pfam" id="PF22705">
    <property type="entry name" value="C2-set_3"/>
    <property type="match status" value="2"/>
</dbReference>
<keyword evidence="17" id="KW-0393">Immunoglobulin domain</keyword>
<dbReference type="GO" id="GO:0050863">
    <property type="term" value="P:regulation of T cell activation"/>
    <property type="evidence" value="ECO:0007669"/>
    <property type="project" value="UniProtKB-ARBA"/>
</dbReference>
<evidence type="ECO:0000256" key="14">
    <source>
        <dbReference type="ARBA" id="ARBA00023136"/>
    </source>
</evidence>
<keyword evidence="21" id="KW-0175">Coiled coil</keyword>
<dbReference type="InterPro" id="IPR043136">
    <property type="entry name" value="B30.2/SPRY_sf"/>
</dbReference>
<dbReference type="InterPro" id="IPR013785">
    <property type="entry name" value="Aldolase_TIM"/>
</dbReference>
<dbReference type="FunFam" id="2.60.40.10:FF:000142">
    <property type="entry name" value="V-set domain-containing T-cell activation inhibitor 1"/>
    <property type="match status" value="2"/>
</dbReference>
<feature type="domain" description="Ig-like" evidence="24">
    <location>
        <begin position="363"/>
        <end position="450"/>
    </location>
</feature>
<keyword evidence="14 22" id="KW-0472">Membrane</keyword>
<dbReference type="InterPro" id="IPR015875">
    <property type="entry name" value="IMP_DH/GMP_Rdtase_CS"/>
</dbReference>
<reference evidence="25" key="1">
    <citation type="submission" date="2020-07" db="EMBL/GenBank/DDBJ databases">
        <title>Clarias magur genome sequencing, assembly and annotation.</title>
        <authorList>
            <person name="Kushwaha B."/>
            <person name="Kumar R."/>
            <person name="Das P."/>
            <person name="Joshi C.G."/>
            <person name="Kumar D."/>
            <person name="Nagpure N.S."/>
            <person name="Pandey M."/>
            <person name="Agarwal S."/>
            <person name="Srivastava S."/>
            <person name="Singh M."/>
            <person name="Sahoo L."/>
            <person name="Jayasankar P."/>
            <person name="Meher P.K."/>
            <person name="Koringa P.G."/>
            <person name="Iquebal M.A."/>
            <person name="Das S.P."/>
            <person name="Bit A."/>
            <person name="Patnaik S."/>
            <person name="Patel N."/>
            <person name="Shah T.M."/>
            <person name="Hinsu A."/>
            <person name="Jena J.K."/>
        </authorList>
    </citation>
    <scope>NUCLEOTIDE SEQUENCE</scope>
    <source>
        <strain evidence="25">CIFAMagur01</strain>
        <tissue evidence="25">Testis</tissue>
    </source>
</reference>
<feature type="coiled-coil region" evidence="21">
    <location>
        <begin position="991"/>
        <end position="1033"/>
    </location>
</feature>
<gene>
    <name evidence="25" type="ORF">DAT39_019133</name>
</gene>
<dbReference type="Gene3D" id="2.60.120.920">
    <property type="match status" value="1"/>
</dbReference>
<evidence type="ECO:0000256" key="6">
    <source>
        <dbReference type="ARBA" id="ARBA00022631"/>
    </source>
</evidence>
<dbReference type="GO" id="GO:0006144">
    <property type="term" value="P:purine nucleobase metabolic process"/>
    <property type="evidence" value="ECO:0007669"/>
    <property type="project" value="UniProtKB-KW"/>
</dbReference>
<dbReference type="PROSITE" id="PS50835">
    <property type="entry name" value="IG_LIKE"/>
    <property type="match status" value="4"/>
</dbReference>
<keyword evidence="13" id="KW-0560">Oxidoreductase</keyword>
<keyword evidence="15" id="KW-1015">Disulfide bond</keyword>
<comment type="similarity">
    <text evidence="2">Belongs to the IMPDH/GMPR family.</text>
</comment>
<organism evidence="25 26">
    <name type="scientific">Clarias magur</name>
    <name type="common">Asian catfish</name>
    <name type="synonym">Macropteronotus magur</name>
    <dbReference type="NCBI Taxonomy" id="1594786"/>
    <lineage>
        <taxon>Eukaryota</taxon>
        <taxon>Metazoa</taxon>
        <taxon>Chordata</taxon>
        <taxon>Craniata</taxon>
        <taxon>Vertebrata</taxon>
        <taxon>Euteleostomi</taxon>
        <taxon>Actinopterygii</taxon>
        <taxon>Neopterygii</taxon>
        <taxon>Teleostei</taxon>
        <taxon>Ostariophysi</taxon>
        <taxon>Siluriformes</taxon>
        <taxon>Clariidae</taxon>
        <taxon>Clarias</taxon>
    </lineage>
</organism>
<dbReference type="EMBL" id="QNUK01000611">
    <property type="protein sequence ID" value="KAF5891157.1"/>
    <property type="molecule type" value="Genomic_DNA"/>
</dbReference>
<dbReference type="SMART" id="SM00408">
    <property type="entry name" value="IGc2"/>
    <property type="match status" value="2"/>
</dbReference>
<feature type="transmembrane region" description="Helical" evidence="22">
    <location>
        <begin position="962"/>
        <end position="988"/>
    </location>
</feature>
<dbReference type="SMART" id="SM01240">
    <property type="entry name" value="IMPDH"/>
    <property type="match status" value="1"/>
</dbReference>
<dbReference type="NCBIfam" id="TIGR01305">
    <property type="entry name" value="GMP_reduct_1"/>
    <property type="match status" value="1"/>
</dbReference>
<dbReference type="SMART" id="SM00406">
    <property type="entry name" value="IGv"/>
    <property type="match status" value="2"/>
</dbReference>
<evidence type="ECO:0000256" key="7">
    <source>
        <dbReference type="ARBA" id="ARBA00022692"/>
    </source>
</evidence>
<evidence type="ECO:0000256" key="10">
    <source>
        <dbReference type="ARBA" id="ARBA00022857"/>
    </source>
</evidence>
<comment type="similarity">
    <text evidence="3">Belongs to the immunoglobulin superfamily. BTN/MOG family.</text>
</comment>
<proteinExistence type="inferred from homology"/>